<dbReference type="AlphaFoldDB" id="A0ABD3HPP8"/>
<keyword evidence="1" id="KW-0175">Coiled coil</keyword>
<reference evidence="2 3" key="1">
    <citation type="submission" date="2024-09" db="EMBL/GenBank/DDBJ databases">
        <title>Chromosome-scale assembly of Riccia sorocarpa.</title>
        <authorList>
            <person name="Paukszto L."/>
        </authorList>
    </citation>
    <scope>NUCLEOTIDE SEQUENCE [LARGE SCALE GENOMIC DNA]</scope>
    <source>
        <strain evidence="2">LP-2024</strain>
        <tissue evidence="2">Aerial parts of the thallus</tissue>
    </source>
</reference>
<evidence type="ECO:0000313" key="3">
    <source>
        <dbReference type="Proteomes" id="UP001633002"/>
    </source>
</evidence>
<organism evidence="2 3">
    <name type="scientific">Riccia sorocarpa</name>
    <dbReference type="NCBI Taxonomy" id="122646"/>
    <lineage>
        <taxon>Eukaryota</taxon>
        <taxon>Viridiplantae</taxon>
        <taxon>Streptophyta</taxon>
        <taxon>Embryophyta</taxon>
        <taxon>Marchantiophyta</taxon>
        <taxon>Marchantiopsida</taxon>
        <taxon>Marchantiidae</taxon>
        <taxon>Marchantiales</taxon>
        <taxon>Ricciaceae</taxon>
        <taxon>Riccia</taxon>
    </lineage>
</organism>
<sequence length="482" mass="54415">MEGKATVIISRCLSPFYQIAFWDLMHRGFEIHARFCIVLVGVDGCDENSETEALLGNGNPEVHAPRGSRDLDPLEFPLGSRERKNYLQRKRRYERSISPIRAEILKMRKEVECEAEEIKRRALEEAEAIRPSARLSGSSIRSTLRNRQETPASECVTGDSTVDVASDILRFAQSFASEARAEAEKALADARATAEQILSSARSDAAVFTSSSSATLGDKERQRCLRDANRKRRSYWINRRNDGCGDQLQSTQDRRAPSRDRQDRTIRDLVTNLVRLFAKRTVTFSMESKHRLNPTLLKVREMCCFCPCCIDEDWDNCTNSEYTGPWTFHNVHPKKPADVVDYVEAMGHGEGIENQWDEGTLADLVEVGDFFAVEAGWPNDYDAEFWILQCTKPLHVLPHSVTDAYGETHDAETSVLKGIWYQQFGKSPTCFVRYDSAPESVVAARRVIHVRFALSPTGVLKNSPSLKLSNDTLEAILASLQR</sequence>
<protein>
    <submittedName>
        <fullName evidence="2">Uncharacterized protein</fullName>
    </submittedName>
</protein>
<proteinExistence type="predicted"/>
<keyword evidence="3" id="KW-1185">Reference proteome</keyword>
<evidence type="ECO:0000313" key="2">
    <source>
        <dbReference type="EMBL" id="KAL3692294.1"/>
    </source>
</evidence>
<accession>A0ABD3HPP8</accession>
<gene>
    <name evidence="2" type="ORF">R1sor_005945</name>
</gene>
<comment type="caution">
    <text evidence="2">The sequence shown here is derived from an EMBL/GenBank/DDBJ whole genome shotgun (WGS) entry which is preliminary data.</text>
</comment>
<evidence type="ECO:0000256" key="1">
    <source>
        <dbReference type="SAM" id="Coils"/>
    </source>
</evidence>
<feature type="coiled-coil region" evidence="1">
    <location>
        <begin position="101"/>
        <end position="128"/>
    </location>
</feature>
<dbReference type="EMBL" id="JBJQOH010000003">
    <property type="protein sequence ID" value="KAL3692294.1"/>
    <property type="molecule type" value="Genomic_DNA"/>
</dbReference>
<dbReference type="Proteomes" id="UP001633002">
    <property type="component" value="Unassembled WGS sequence"/>
</dbReference>
<name>A0ABD3HPP8_9MARC</name>